<dbReference type="CDD" id="cd14498">
    <property type="entry name" value="DSP"/>
    <property type="match status" value="1"/>
</dbReference>
<dbReference type="PANTHER" id="PTHR10159:SF519">
    <property type="entry name" value="DUAL SPECIFICITY PROTEIN PHOSPHATASE MPK3"/>
    <property type="match status" value="1"/>
</dbReference>
<accession>A0A813HR78</accession>
<dbReference type="SUPFAM" id="SSF52799">
    <property type="entry name" value="(Phosphotyrosine protein) phosphatases II"/>
    <property type="match status" value="1"/>
</dbReference>
<gene>
    <name evidence="7" type="ORF">PGLA1383_LOCUS54894</name>
</gene>
<dbReference type="Pfam" id="PF00782">
    <property type="entry name" value="DSPc"/>
    <property type="match status" value="1"/>
</dbReference>
<feature type="region of interest" description="Disordered" evidence="5">
    <location>
        <begin position="47"/>
        <end position="72"/>
    </location>
</feature>
<dbReference type="GO" id="GO:0033550">
    <property type="term" value="F:MAP kinase tyrosine phosphatase activity"/>
    <property type="evidence" value="ECO:0007669"/>
    <property type="project" value="TreeGrafter"/>
</dbReference>
<protein>
    <recommendedName>
        <fullName evidence="2">protein-tyrosine-phosphatase</fullName>
        <ecNumber evidence="2">3.1.3.48</ecNumber>
    </recommendedName>
</protein>
<name>A0A813HR78_POLGL</name>
<feature type="compositionally biased region" description="Basic and acidic residues" evidence="5">
    <location>
        <begin position="48"/>
        <end position="67"/>
    </location>
</feature>
<reference evidence="7" key="1">
    <citation type="submission" date="2021-02" db="EMBL/GenBank/DDBJ databases">
        <authorList>
            <person name="Dougan E. K."/>
            <person name="Rhodes N."/>
            <person name="Thang M."/>
            <person name="Chan C."/>
        </authorList>
    </citation>
    <scope>NUCLEOTIDE SEQUENCE</scope>
</reference>
<dbReference type="OrthoDB" id="10252009at2759"/>
<dbReference type="EMBL" id="CAJNNV010032413">
    <property type="protein sequence ID" value="CAE8639918.1"/>
    <property type="molecule type" value="Genomic_DNA"/>
</dbReference>
<keyword evidence="3" id="KW-0378">Hydrolase</keyword>
<evidence type="ECO:0000256" key="5">
    <source>
        <dbReference type="SAM" id="MobiDB-lite"/>
    </source>
</evidence>
<dbReference type="AlphaFoldDB" id="A0A813HR78"/>
<dbReference type="InterPro" id="IPR000340">
    <property type="entry name" value="Dual-sp_phosphatase_cat-dom"/>
</dbReference>
<dbReference type="EC" id="3.1.3.48" evidence="2"/>
<evidence type="ECO:0000313" key="7">
    <source>
        <dbReference type="EMBL" id="CAE8639918.1"/>
    </source>
</evidence>
<dbReference type="InterPro" id="IPR020422">
    <property type="entry name" value="TYR_PHOSPHATASE_DUAL_dom"/>
</dbReference>
<comment type="caution">
    <text evidence="7">The sequence shown here is derived from an EMBL/GenBank/DDBJ whole genome shotgun (WGS) entry which is preliminary data.</text>
</comment>
<keyword evidence="4" id="KW-0904">Protein phosphatase</keyword>
<comment type="similarity">
    <text evidence="1">Belongs to the protein-tyrosine phosphatase family. Non-receptor class dual specificity subfamily.</text>
</comment>
<evidence type="ECO:0000256" key="3">
    <source>
        <dbReference type="ARBA" id="ARBA00022801"/>
    </source>
</evidence>
<dbReference type="Gene3D" id="3.90.190.10">
    <property type="entry name" value="Protein tyrosine phosphatase superfamily"/>
    <property type="match status" value="1"/>
</dbReference>
<evidence type="ECO:0000256" key="1">
    <source>
        <dbReference type="ARBA" id="ARBA00008601"/>
    </source>
</evidence>
<dbReference type="SMART" id="SM00195">
    <property type="entry name" value="DSPc"/>
    <property type="match status" value="1"/>
</dbReference>
<dbReference type="Proteomes" id="UP000654075">
    <property type="component" value="Unassembled WGS sequence"/>
</dbReference>
<dbReference type="InterPro" id="IPR029021">
    <property type="entry name" value="Prot-tyrosine_phosphatase-like"/>
</dbReference>
<evidence type="ECO:0000259" key="6">
    <source>
        <dbReference type="PROSITE" id="PS50056"/>
    </source>
</evidence>
<evidence type="ECO:0000256" key="4">
    <source>
        <dbReference type="ARBA" id="ARBA00022912"/>
    </source>
</evidence>
<keyword evidence="8" id="KW-1185">Reference proteome</keyword>
<dbReference type="GO" id="GO:0005737">
    <property type="term" value="C:cytoplasm"/>
    <property type="evidence" value="ECO:0007669"/>
    <property type="project" value="TreeGrafter"/>
</dbReference>
<dbReference type="GO" id="GO:0043409">
    <property type="term" value="P:negative regulation of MAPK cascade"/>
    <property type="evidence" value="ECO:0007669"/>
    <property type="project" value="TreeGrafter"/>
</dbReference>
<evidence type="ECO:0000256" key="2">
    <source>
        <dbReference type="ARBA" id="ARBA00013064"/>
    </source>
</evidence>
<dbReference type="GO" id="GO:0017017">
    <property type="term" value="F:MAP kinase tyrosine/serine/threonine phosphatase activity"/>
    <property type="evidence" value="ECO:0007669"/>
    <property type="project" value="TreeGrafter"/>
</dbReference>
<dbReference type="InterPro" id="IPR000387">
    <property type="entry name" value="Tyr_Pase_dom"/>
</dbReference>
<sequence>MFGHGTQDHTPMARLATTRGEAMSGSALSVAQMAALQSSLQALVQEVGARREEERSRQQQHEAEARELAAASSSPRKHSAAYFAADLVLREEETGFELWIGSLEDALNLRALHERGISAVLNCAVEDCQAECACFRPTRSARPRCHTRNQSMEEGTLGSGWIGLQRDQIWSLASFDADWYSDVLECEVSYSALPAKDEAGYEMCQHFSEVIEFLSGARRSGQKVLVHCVMGINRSVAASVAFLTEGMGMPLKAAVALTAERRGCVLSNNSFLDQLITSFADPKGDSFEEVRNSAALKVVL</sequence>
<organism evidence="7 8">
    <name type="scientific">Polarella glacialis</name>
    <name type="common">Dinoflagellate</name>
    <dbReference type="NCBI Taxonomy" id="89957"/>
    <lineage>
        <taxon>Eukaryota</taxon>
        <taxon>Sar</taxon>
        <taxon>Alveolata</taxon>
        <taxon>Dinophyceae</taxon>
        <taxon>Suessiales</taxon>
        <taxon>Suessiaceae</taxon>
        <taxon>Polarella</taxon>
    </lineage>
</organism>
<dbReference type="PROSITE" id="PS50056">
    <property type="entry name" value="TYR_PHOSPHATASE_2"/>
    <property type="match status" value="1"/>
</dbReference>
<dbReference type="PANTHER" id="PTHR10159">
    <property type="entry name" value="DUAL SPECIFICITY PROTEIN PHOSPHATASE"/>
    <property type="match status" value="1"/>
</dbReference>
<proteinExistence type="inferred from homology"/>
<dbReference type="GO" id="GO:0008330">
    <property type="term" value="F:protein tyrosine/threonine phosphatase activity"/>
    <property type="evidence" value="ECO:0007669"/>
    <property type="project" value="TreeGrafter"/>
</dbReference>
<feature type="domain" description="Tyrosine specific protein phosphatases" evidence="6">
    <location>
        <begin position="205"/>
        <end position="272"/>
    </location>
</feature>
<evidence type="ECO:0000313" key="8">
    <source>
        <dbReference type="Proteomes" id="UP000654075"/>
    </source>
</evidence>